<evidence type="ECO:0000259" key="6">
    <source>
        <dbReference type="PROSITE" id="PS51900"/>
    </source>
</evidence>
<keyword evidence="2 4" id="KW-0238">DNA-binding</keyword>
<dbReference type="Pfam" id="PF12167">
    <property type="entry name" value="Arm-DNA-bind_2"/>
    <property type="match status" value="1"/>
</dbReference>
<dbReference type="PROSITE" id="PS51900">
    <property type="entry name" value="CB"/>
    <property type="match status" value="1"/>
</dbReference>
<name>A0ABZ0H757_9ENTR</name>
<dbReference type="InterPro" id="IPR050090">
    <property type="entry name" value="Tyrosine_recombinase_XerCD"/>
</dbReference>
<dbReference type="SUPFAM" id="SSF56349">
    <property type="entry name" value="DNA breaking-rejoining enzymes"/>
    <property type="match status" value="1"/>
</dbReference>
<dbReference type="PANTHER" id="PTHR30349">
    <property type="entry name" value="PHAGE INTEGRASE-RELATED"/>
    <property type="match status" value="1"/>
</dbReference>
<organism evidence="7 8">
    <name type="scientific">Citrobacter portucalensis</name>
    <dbReference type="NCBI Taxonomy" id="1639133"/>
    <lineage>
        <taxon>Bacteria</taxon>
        <taxon>Pseudomonadati</taxon>
        <taxon>Pseudomonadota</taxon>
        <taxon>Gammaproteobacteria</taxon>
        <taxon>Enterobacterales</taxon>
        <taxon>Enterobacteriaceae</taxon>
        <taxon>Citrobacter</taxon>
        <taxon>Citrobacter freundii complex</taxon>
    </lineage>
</organism>
<protein>
    <submittedName>
        <fullName evidence="7">Site-specific integrase</fullName>
    </submittedName>
</protein>
<keyword evidence="8" id="KW-1185">Reference proteome</keyword>
<dbReference type="PANTHER" id="PTHR30349:SF36">
    <property type="entry name" value="PROPHAGE INTEGRASE INTR-RELATED"/>
    <property type="match status" value="1"/>
</dbReference>
<keyword evidence="1" id="KW-0229">DNA integration</keyword>
<dbReference type="InterPro" id="IPR010998">
    <property type="entry name" value="Integrase_recombinase_N"/>
</dbReference>
<evidence type="ECO:0000256" key="1">
    <source>
        <dbReference type="ARBA" id="ARBA00022908"/>
    </source>
</evidence>
<evidence type="ECO:0000256" key="3">
    <source>
        <dbReference type="ARBA" id="ARBA00023172"/>
    </source>
</evidence>
<feature type="domain" description="Tyr recombinase" evidence="5">
    <location>
        <begin position="198"/>
        <end position="410"/>
    </location>
</feature>
<proteinExistence type="predicted"/>
<feature type="domain" description="Core-binding (CB)" evidence="6">
    <location>
        <begin position="82"/>
        <end position="177"/>
    </location>
</feature>
<dbReference type="InterPro" id="IPR044068">
    <property type="entry name" value="CB"/>
</dbReference>
<dbReference type="Gene3D" id="1.10.443.10">
    <property type="entry name" value="Intergrase catalytic core"/>
    <property type="match status" value="1"/>
</dbReference>
<reference evidence="7 8" key="1">
    <citation type="submission" date="2023-10" db="EMBL/GenBank/DDBJ databases">
        <title>SFO-1, KPC-2, NDM-1 were first reported in Portuguese citrobacter collected clinically.</title>
        <authorList>
            <person name="Guo K."/>
        </authorList>
    </citation>
    <scope>NUCLEOTIDE SEQUENCE [LARGE SCALE GENOMIC DNA]</scope>
    <source>
        <strain evidence="7 8">L2724hy</strain>
    </source>
</reference>
<dbReference type="EMBL" id="CP136601">
    <property type="protein sequence ID" value="WOH45629.1"/>
    <property type="molecule type" value="Genomic_DNA"/>
</dbReference>
<evidence type="ECO:0000256" key="4">
    <source>
        <dbReference type="PROSITE-ProRule" id="PRU01248"/>
    </source>
</evidence>
<accession>A0ABZ0H757</accession>
<dbReference type="InterPro" id="IPR013762">
    <property type="entry name" value="Integrase-like_cat_sf"/>
</dbReference>
<evidence type="ECO:0000313" key="7">
    <source>
        <dbReference type="EMBL" id="WOH45629.1"/>
    </source>
</evidence>
<evidence type="ECO:0000256" key="2">
    <source>
        <dbReference type="ARBA" id="ARBA00023125"/>
    </source>
</evidence>
<sequence>MAKSAYPTGVENHGGTLRIWFIYKGTRVRESLGVPDTSKNRKVAGELRASVCFAIKTGNFNYAAQFPDSPNLKKFGVENKEITVLELANKWLELKRMEISTNAMSRYSSIARNMIPRIGGDKLVSAVTQEDLLFIRKELLTGYHVLKTGQKTPVKGRSVRTVNNYMRTMSGMFNFAADSGYVKANPFNGISMLKRSRTEPDPLTREEFVRMINACTHQQLKNMWSLAVYTGVRHGELVSLSWEDIDLKAGTITVRRNYTKLGEFTLPKTEASTDRVVHLIQPAISILKNQAEMTRLGRQYHIEVQLREYGRSVNHECTFVFNPHVVRRSKQVGFIYRVDSVGDSWEAALKRAGIRHRKAYQSRHTYACWSLSAGANPSFIASQMGHASAQMVFNVYGAWMADSSAEQIAMLNQKLADFAPLMPHSHENSTGGLLKSVS</sequence>
<evidence type="ECO:0000313" key="8">
    <source>
        <dbReference type="Proteomes" id="UP001302613"/>
    </source>
</evidence>
<dbReference type="PROSITE" id="PS51898">
    <property type="entry name" value="TYR_RECOMBINASE"/>
    <property type="match status" value="1"/>
</dbReference>
<dbReference type="RefSeq" id="WP_326926082.1">
    <property type="nucleotide sequence ID" value="NZ_CP136601.1"/>
</dbReference>
<dbReference type="InterPro" id="IPR011010">
    <property type="entry name" value="DNA_brk_join_enz"/>
</dbReference>
<dbReference type="InterPro" id="IPR002104">
    <property type="entry name" value="Integrase_catalytic"/>
</dbReference>
<dbReference type="Pfam" id="PF00589">
    <property type="entry name" value="Phage_integrase"/>
    <property type="match status" value="1"/>
</dbReference>
<gene>
    <name evidence="7" type="ORF">RY846_10920</name>
</gene>
<dbReference type="Proteomes" id="UP001302613">
    <property type="component" value="Chromosome"/>
</dbReference>
<dbReference type="InterPro" id="IPR022000">
    <property type="entry name" value="Min27-like_integrase_DNA_bind"/>
</dbReference>
<keyword evidence="3" id="KW-0233">DNA recombination</keyword>
<dbReference type="CDD" id="cd01189">
    <property type="entry name" value="INT_ICEBs1_C_like"/>
    <property type="match status" value="1"/>
</dbReference>
<dbReference type="Gene3D" id="1.10.150.130">
    <property type="match status" value="1"/>
</dbReference>
<evidence type="ECO:0000259" key="5">
    <source>
        <dbReference type="PROSITE" id="PS51898"/>
    </source>
</evidence>